<feature type="signal peptide" evidence="1">
    <location>
        <begin position="1"/>
        <end position="19"/>
    </location>
</feature>
<dbReference type="PANTHER" id="PTHR36573">
    <property type="entry name" value="INTERMEMBRANE PHOSPHOLIPID TRANSPORT SYSTEM BINDING PROTEIN MLAC"/>
    <property type="match status" value="1"/>
</dbReference>
<dbReference type="RefSeq" id="WP_115217675.1">
    <property type="nucleotide sequence ID" value="NZ_UHIA01000003.1"/>
</dbReference>
<dbReference type="PANTHER" id="PTHR36573:SF1">
    <property type="entry name" value="INTERMEMBRANE PHOSPHOLIPID TRANSPORT SYSTEM BINDING PROTEIN MLAC"/>
    <property type="match status" value="1"/>
</dbReference>
<dbReference type="PIRSF" id="PIRSF004649">
    <property type="entry name" value="MlaC"/>
    <property type="match status" value="1"/>
</dbReference>
<protein>
    <submittedName>
        <fullName evidence="2">ABC transporter periplasmic binding protein MlaC</fullName>
    </submittedName>
</protein>
<keyword evidence="1" id="KW-0732">Signal</keyword>
<proteinExistence type="predicted"/>
<sequence>MKKFLLVSILAAVSGVVFAQATPEGAKAMIESQSGEILQELRANQATYQGNPAAFNQFINSRVAPSLAFDRMAEIALGRHLQAVRDAGKFEAFSAAFRELLIRVYSKSWTQYTNAQITILGLPTVDKYNRARVRAQIKDNAGKQHAMEFALWYDGGVWKLYDATFSNISLISGYRSTFDTEIQKNGVDALIGKMRTME</sequence>
<dbReference type="InterPro" id="IPR042245">
    <property type="entry name" value="Tgt2/MlaC_sf"/>
</dbReference>
<gene>
    <name evidence="2" type="ORF">NCTC10717_00371</name>
</gene>
<dbReference type="InterPro" id="IPR008869">
    <property type="entry name" value="MlaC/ttg2D"/>
</dbReference>
<evidence type="ECO:0000313" key="3">
    <source>
        <dbReference type="Proteomes" id="UP000254575"/>
    </source>
</evidence>
<organism evidence="2 3">
    <name type="scientific">Suttonella indologenes</name>
    <dbReference type="NCBI Taxonomy" id="13276"/>
    <lineage>
        <taxon>Bacteria</taxon>
        <taxon>Pseudomonadati</taxon>
        <taxon>Pseudomonadota</taxon>
        <taxon>Gammaproteobacteria</taxon>
        <taxon>Cardiobacteriales</taxon>
        <taxon>Cardiobacteriaceae</taxon>
        <taxon>Suttonella</taxon>
    </lineage>
</organism>
<dbReference type="Gene3D" id="3.10.450.710">
    <property type="entry name" value="Tgt2/MlaC"/>
    <property type="match status" value="1"/>
</dbReference>
<reference evidence="2 3" key="1">
    <citation type="submission" date="2018-06" db="EMBL/GenBank/DDBJ databases">
        <authorList>
            <consortium name="Pathogen Informatics"/>
            <person name="Doyle S."/>
        </authorList>
    </citation>
    <scope>NUCLEOTIDE SEQUENCE [LARGE SCALE GENOMIC DNA]</scope>
    <source>
        <strain evidence="2 3">NCTC10717</strain>
    </source>
</reference>
<dbReference type="OrthoDB" id="9787053at2"/>
<dbReference type="Pfam" id="PF05494">
    <property type="entry name" value="MlaC"/>
    <property type="match status" value="1"/>
</dbReference>
<evidence type="ECO:0000256" key="1">
    <source>
        <dbReference type="SAM" id="SignalP"/>
    </source>
</evidence>
<feature type="chain" id="PRO_5017070614" evidence="1">
    <location>
        <begin position="20"/>
        <end position="198"/>
    </location>
</feature>
<dbReference type="AlphaFoldDB" id="A0A380ML77"/>
<name>A0A380ML77_9GAMM</name>
<dbReference type="Proteomes" id="UP000254575">
    <property type="component" value="Unassembled WGS sequence"/>
</dbReference>
<dbReference type="EMBL" id="UHIA01000003">
    <property type="protein sequence ID" value="SUO92060.1"/>
    <property type="molecule type" value="Genomic_DNA"/>
</dbReference>
<keyword evidence="3" id="KW-1185">Reference proteome</keyword>
<evidence type="ECO:0000313" key="2">
    <source>
        <dbReference type="EMBL" id="SUO92060.1"/>
    </source>
</evidence>
<accession>A0A380ML77</accession>